<evidence type="ECO:0000256" key="7">
    <source>
        <dbReference type="ARBA" id="ARBA00022991"/>
    </source>
</evidence>
<feature type="transmembrane region" description="Helical" evidence="12">
    <location>
        <begin position="254"/>
        <end position="274"/>
    </location>
</feature>
<comment type="subcellular location">
    <subcellularLocation>
        <location evidence="1">Membrane</location>
        <topology evidence="1">Multi-pass membrane protein</topology>
    </subcellularLocation>
</comment>
<evidence type="ECO:0000256" key="12">
    <source>
        <dbReference type="SAM" id="Phobius"/>
    </source>
</evidence>
<dbReference type="GeneID" id="106173057"/>
<dbReference type="AlphaFoldDB" id="A0A1S3JHW3"/>
<keyword evidence="7" id="KW-0157">Chromophore</keyword>
<dbReference type="InterPro" id="IPR050125">
    <property type="entry name" value="GPCR_opsins"/>
</dbReference>
<keyword evidence="4 12" id="KW-0812">Transmembrane</keyword>
<dbReference type="STRING" id="7574.A0A1S3JHW3"/>
<dbReference type="OrthoDB" id="9996086at2759"/>
<keyword evidence="11" id="KW-0807">Transducer</keyword>
<evidence type="ECO:0000256" key="10">
    <source>
        <dbReference type="ARBA" id="ARBA00023170"/>
    </source>
</evidence>
<feature type="transmembrane region" description="Helical" evidence="12">
    <location>
        <begin position="294"/>
        <end position="313"/>
    </location>
</feature>
<evidence type="ECO:0000256" key="4">
    <source>
        <dbReference type="ARBA" id="ARBA00022692"/>
    </source>
</evidence>
<evidence type="ECO:0000256" key="9">
    <source>
        <dbReference type="ARBA" id="ARBA00023136"/>
    </source>
</evidence>
<evidence type="ECO:0000256" key="11">
    <source>
        <dbReference type="ARBA" id="ARBA00023224"/>
    </source>
</evidence>
<keyword evidence="3" id="KW-0716">Sensory transduction</keyword>
<accession>A0A1S3JHW3</accession>
<keyword evidence="9 12" id="KW-0472">Membrane</keyword>
<keyword evidence="8" id="KW-0297">G-protein coupled receptor</keyword>
<evidence type="ECO:0000256" key="3">
    <source>
        <dbReference type="ARBA" id="ARBA00022606"/>
    </source>
</evidence>
<gene>
    <name evidence="15" type="primary">LOC106173057</name>
</gene>
<dbReference type="OMA" id="WAGHANL"/>
<dbReference type="GO" id="GO:0004930">
    <property type="term" value="F:G protein-coupled receptor activity"/>
    <property type="evidence" value="ECO:0007669"/>
    <property type="project" value="UniProtKB-KW"/>
</dbReference>
<dbReference type="GO" id="GO:0009881">
    <property type="term" value="F:photoreceptor activity"/>
    <property type="evidence" value="ECO:0007669"/>
    <property type="project" value="UniProtKB-KW"/>
</dbReference>
<dbReference type="Pfam" id="PF00001">
    <property type="entry name" value="7tm_1"/>
    <property type="match status" value="1"/>
</dbReference>
<keyword evidence="2" id="KW-0600">Photoreceptor protein</keyword>
<feature type="domain" description="G-protein coupled receptors family 1 profile" evidence="13">
    <location>
        <begin position="53"/>
        <end position="310"/>
    </location>
</feature>
<proteinExistence type="predicted"/>
<dbReference type="FunCoup" id="A0A1S3JHW3">
    <property type="interactions" value="200"/>
</dbReference>
<evidence type="ECO:0000256" key="8">
    <source>
        <dbReference type="ARBA" id="ARBA00023040"/>
    </source>
</evidence>
<dbReference type="Gene3D" id="1.20.1070.10">
    <property type="entry name" value="Rhodopsin 7-helix transmembrane proteins"/>
    <property type="match status" value="1"/>
</dbReference>
<dbReference type="PROSITE" id="PS50262">
    <property type="entry name" value="G_PROTEIN_RECEP_F1_2"/>
    <property type="match status" value="1"/>
</dbReference>
<feature type="transmembrane region" description="Helical" evidence="12">
    <location>
        <begin position="37"/>
        <end position="62"/>
    </location>
</feature>
<keyword evidence="14" id="KW-1185">Reference proteome</keyword>
<feature type="transmembrane region" description="Helical" evidence="12">
    <location>
        <begin position="74"/>
        <end position="98"/>
    </location>
</feature>
<dbReference type="InParanoid" id="A0A1S3JHW3"/>
<evidence type="ECO:0000313" key="15">
    <source>
        <dbReference type="RefSeq" id="XP_013409489.1"/>
    </source>
</evidence>
<keyword evidence="5" id="KW-0681">Retinal protein</keyword>
<feature type="transmembrane region" description="Helical" evidence="12">
    <location>
        <begin position="110"/>
        <end position="131"/>
    </location>
</feature>
<feature type="transmembrane region" description="Helical" evidence="12">
    <location>
        <begin position="199"/>
        <end position="225"/>
    </location>
</feature>
<dbReference type="PROSITE" id="PS00238">
    <property type="entry name" value="OPSIN"/>
    <property type="match status" value="1"/>
</dbReference>
<keyword evidence="6 12" id="KW-1133">Transmembrane helix</keyword>
<sequence>MENMRGNGTFQLNGSALLPYEHPFWSTYPPPPREVNVIVGTFVLAVSLITIAGNSFVIGFFCRCKSLRTPANFLLMNLSLSNVLMSVSVPMVTVASYLGEWPFGEIGCNLHAVMMGGFGLMTINTMAAIAVEKHHSIVKSQTVVSRVSWRLALKYLAIVWVNSIIWVLPPLFGWGRYILEGLGTACCFDYITETITNRAFVVTLFAAGFICPLSVIVVCYIWIFAHVHNNSHAMKTYRMSSQRKKRISRSELKIVKMILVVLMIYIGAWTPYAVVSLMGIFGKANQLDRVTSTIPAMVAKASAIYNPLVYIHYHRRFRGELRRRGIFPCSSASHSSAQNSSYGSKSDSKSWIRQSALAKQTSAHHYV</sequence>
<evidence type="ECO:0000259" key="13">
    <source>
        <dbReference type="PROSITE" id="PS50262"/>
    </source>
</evidence>
<dbReference type="InterPro" id="IPR000276">
    <property type="entry name" value="GPCR_Rhodpsn"/>
</dbReference>
<dbReference type="SUPFAM" id="SSF81321">
    <property type="entry name" value="Family A G protein-coupled receptor-like"/>
    <property type="match status" value="1"/>
</dbReference>
<name>A0A1S3JHW3_LINAN</name>
<dbReference type="GO" id="GO:0007602">
    <property type="term" value="P:phototransduction"/>
    <property type="evidence" value="ECO:0007669"/>
    <property type="project" value="UniProtKB-KW"/>
</dbReference>
<evidence type="ECO:0000256" key="6">
    <source>
        <dbReference type="ARBA" id="ARBA00022989"/>
    </source>
</evidence>
<dbReference type="InterPro" id="IPR017452">
    <property type="entry name" value="GPCR_Rhodpsn_7TM"/>
</dbReference>
<dbReference type="GO" id="GO:0016020">
    <property type="term" value="C:membrane"/>
    <property type="evidence" value="ECO:0007669"/>
    <property type="project" value="UniProtKB-SubCell"/>
</dbReference>
<evidence type="ECO:0000256" key="1">
    <source>
        <dbReference type="ARBA" id="ARBA00004141"/>
    </source>
</evidence>
<evidence type="ECO:0000256" key="2">
    <source>
        <dbReference type="ARBA" id="ARBA00022543"/>
    </source>
</evidence>
<dbReference type="PRINTS" id="PR00237">
    <property type="entry name" value="GPCRRHODOPSN"/>
</dbReference>
<dbReference type="PANTHER" id="PTHR24240">
    <property type="entry name" value="OPSIN"/>
    <property type="match status" value="1"/>
</dbReference>
<feature type="transmembrane region" description="Helical" evidence="12">
    <location>
        <begin position="152"/>
        <end position="172"/>
    </location>
</feature>
<evidence type="ECO:0000256" key="5">
    <source>
        <dbReference type="ARBA" id="ARBA00022925"/>
    </source>
</evidence>
<dbReference type="KEGG" id="lak:106173057"/>
<organism evidence="14 15">
    <name type="scientific">Lingula anatina</name>
    <name type="common">Brachiopod</name>
    <name type="synonym">Lingula unguis</name>
    <dbReference type="NCBI Taxonomy" id="7574"/>
    <lineage>
        <taxon>Eukaryota</taxon>
        <taxon>Metazoa</taxon>
        <taxon>Spiralia</taxon>
        <taxon>Lophotrochozoa</taxon>
        <taxon>Brachiopoda</taxon>
        <taxon>Linguliformea</taxon>
        <taxon>Lingulata</taxon>
        <taxon>Lingulida</taxon>
        <taxon>Linguloidea</taxon>
        <taxon>Lingulidae</taxon>
        <taxon>Lingula</taxon>
    </lineage>
</organism>
<protein>
    <submittedName>
        <fullName evidence="15">Rhodopsin, GQ-coupled-like</fullName>
    </submittedName>
</protein>
<reference evidence="15" key="1">
    <citation type="submission" date="2025-08" db="UniProtKB">
        <authorList>
            <consortium name="RefSeq"/>
        </authorList>
    </citation>
    <scope>IDENTIFICATION</scope>
    <source>
        <tissue evidence="15">Gonads</tissue>
    </source>
</reference>
<dbReference type="Proteomes" id="UP000085678">
    <property type="component" value="Unplaced"/>
</dbReference>
<dbReference type="InterPro" id="IPR027430">
    <property type="entry name" value="Retinal_BS"/>
</dbReference>
<keyword evidence="10" id="KW-0675">Receptor</keyword>
<dbReference type="RefSeq" id="XP_013409489.1">
    <property type="nucleotide sequence ID" value="XM_013554035.1"/>
</dbReference>
<evidence type="ECO:0000313" key="14">
    <source>
        <dbReference type="Proteomes" id="UP000085678"/>
    </source>
</evidence>